<dbReference type="OrthoDB" id="5800289at2759"/>
<sequence>MGHLMSPSEDIARFFARKEFHQMPLEDIMPEKFFDTYSKFLNNPSFVHCVIFLVLLSLLGGSIWTAVNMEEDFSPEKTFDEHSFLAKSLASLNKIYSDHQIVRIITELPVSVYLFKKNIREIKMFRHACKDFPIWLDIYDSLYQSTAANMDEYLRSKTWHERAYVVNNLRKILPEGYSICDRRSVFMGSRIRYGFHGEYCNGSSYHLYRKRGRNEVEHMKKTLQLISGPSAQAALTTIACVIPLLFHDVYMYVVFAKTVVLCSIFGFLHATFVMPLLFSSVERLFTFISSDNHPISLVSSQIALNLIPSRQRRQNSGEGSQAQPRRPTVDDDYQETTSV</sequence>
<keyword evidence="2" id="KW-1133">Transmembrane helix</keyword>
<name>A0A0N5D0T8_THECL</name>
<dbReference type="GO" id="GO:0005886">
    <property type="term" value="C:plasma membrane"/>
    <property type="evidence" value="ECO:0007669"/>
    <property type="project" value="TreeGrafter"/>
</dbReference>
<evidence type="ECO:0000313" key="4">
    <source>
        <dbReference type="Proteomes" id="UP000276776"/>
    </source>
</evidence>
<evidence type="ECO:0000313" key="5">
    <source>
        <dbReference type="WBParaSite" id="TCLT_0000642901-mRNA-1"/>
    </source>
</evidence>
<keyword evidence="2" id="KW-0812">Transmembrane</keyword>
<feature type="region of interest" description="Disordered" evidence="1">
    <location>
        <begin position="311"/>
        <end position="339"/>
    </location>
</feature>
<gene>
    <name evidence="3" type="ORF">TCLT_LOCUS6418</name>
</gene>
<evidence type="ECO:0000256" key="2">
    <source>
        <dbReference type="SAM" id="Phobius"/>
    </source>
</evidence>
<protein>
    <submittedName>
        <fullName evidence="5">Patched domain-containing protein 1</fullName>
    </submittedName>
</protein>
<feature type="transmembrane region" description="Helical" evidence="2">
    <location>
        <begin position="252"/>
        <end position="278"/>
    </location>
</feature>
<keyword evidence="4" id="KW-1185">Reference proteome</keyword>
<dbReference type="GO" id="GO:0018996">
    <property type="term" value="P:molting cycle, collagen and cuticulin-based cuticle"/>
    <property type="evidence" value="ECO:0007669"/>
    <property type="project" value="TreeGrafter"/>
</dbReference>
<feature type="compositionally biased region" description="Acidic residues" evidence="1">
    <location>
        <begin position="330"/>
        <end position="339"/>
    </location>
</feature>
<reference evidence="5" key="1">
    <citation type="submission" date="2017-02" db="UniProtKB">
        <authorList>
            <consortium name="WormBaseParasite"/>
        </authorList>
    </citation>
    <scope>IDENTIFICATION</scope>
</reference>
<dbReference type="WBParaSite" id="TCLT_0000642901-mRNA-1">
    <property type="protein sequence ID" value="TCLT_0000642901-mRNA-1"/>
    <property type="gene ID" value="TCLT_0000642901"/>
</dbReference>
<reference evidence="3 4" key="2">
    <citation type="submission" date="2018-11" db="EMBL/GenBank/DDBJ databases">
        <authorList>
            <consortium name="Pathogen Informatics"/>
        </authorList>
    </citation>
    <scope>NUCLEOTIDE SEQUENCE [LARGE SCALE GENOMIC DNA]</scope>
</reference>
<dbReference type="SUPFAM" id="SSF82866">
    <property type="entry name" value="Multidrug efflux transporter AcrB transmembrane domain"/>
    <property type="match status" value="1"/>
</dbReference>
<dbReference type="EMBL" id="UYYF01004413">
    <property type="protein sequence ID" value="VDN03769.1"/>
    <property type="molecule type" value="Genomic_DNA"/>
</dbReference>
<proteinExistence type="predicted"/>
<dbReference type="PANTHER" id="PTHR10796">
    <property type="entry name" value="PATCHED-RELATED"/>
    <property type="match status" value="1"/>
</dbReference>
<feature type="transmembrane region" description="Helical" evidence="2">
    <location>
        <begin position="45"/>
        <end position="67"/>
    </location>
</feature>
<dbReference type="GO" id="GO:0006897">
    <property type="term" value="P:endocytosis"/>
    <property type="evidence" value="ECO:0007669"/>
    <property type="project" value="TreeGrafter"/>
</dbReference>
<dbReference type="Gene3D" id="1.20.1640.10">
    <property type="entry name" value="Multidrug efflux transporter AcrB transmembrane domain"/>
    <property type="match status" value="1"/>
</dbReference>
<dbReference type="GO" id="GO:0030659">
    <property type="term" value="C:cytoplasmic vesicle membrane"/>
    <property type="evidence" value="ECO:0007669"/>
    <property type="project" value="TreeGrafter"/>
</dbReference>
<dbReference type="PANTHER" id="PTHR10796:SF92">
    <property type="entry name" value="PATCHED-RELATED, ISOFORM A"/>
    <property type="match status" value="1"/>
</dbReference>
<accession>A0A0N5D0T8</accession>
<dbReference type="InterPro" id="IPR051697">
    <property type="entry name" value="Patched_domain-protein"/>
</dbReference>
<keyword evidence="2" id="KW-0472">Membrane</keyword>
<evidence type="ECO:0000313" key="3">
    <source>
        <dbReference type="EMBL" id="VDN03769.1"/>
    </source>
</evidence>
<dbReference type="Proteomes" id="UP000276776">
    <property type="component" value="Unassembled WGS sequence"/>
</dbReference>
<evidence type="ECO:0000256" key="1">
    <source>
        <dbReference type="SAM" id="MobiDB-lite"/>
    </source>
</evidence>
<dbReference type="AlphaFoldDB" id="A0A0N5D0T8"/>
<feature type="compositionally biased region" description="Polar residues" evidence="1">
    <location>
        <begin position="314"/>
        <end position="323"/>
    </location>
</feature>
<organism evidence="5">
    <name type="scientific">Thelazia callipaeda</name>
    <name type="common">Oriental eyeworm</name>
    <name type="synonym">Parasitic nematode</name>
    <dbReference type="NCBI Taxonomy" id="103827"/>
    <lineage>
        <taxon>Eukaryota</taxon>
        <taxon>Metazoa</taxon>
        <taxon>Ecdysozoa</taxon>
        <taxon>Nematoda</taxon>
        <taxon>Chromadorea</taxon>
        <taxon>Rhabditida</taxon>
        <taxon>Spirurina</taxon>
        <taxon>Spiruromorpha</taxon>
        <taxon>Thelazioidea</taxon>
        <taxon>Thelaziidae</taxon>
        <taxon>Thelazia</taxon>
    </lineage>
</organism>